<dbReference type="EMBL" id="QEKW01000011">
    <property type="protein sequence ID" value="PVZ07640.1"/>
    <property type="molecule type" value="Genomic_DNA"/>
</dbReference>
<comment type="caution">
    <text evidence="3">The sequence shown here is derived from an EMBL/GenBank/DDBJ whole genome shotgun (WGS) entry which is preliminary data.</text>
</comment>
<evidence type="ECO:0000313" key="4">
    <source>
        <dbReference type="Proteomes" id="UP000245639"/>
    </source>
</evidence>
<dbReference type="InterPro" id="IPR023365">
    <property type="entry name" value="Sortase_dom-sf"/>
</dbReference>
<feature type="compositionally biased region" description="Pro residues" evidence="2">
    <location>
        <begin position="1"/>
        <end position="12"/>
    </location>
</feature>
<dbReference type="NCBIfam" id="NF033748">
    <property type="entry name" value="class_F_sortase"/>
    <property type="match status" value="1"/>
</dbReference>
<evidence type="ECO:0000256" key="1">
    <source>
        <dbReference type="ARBA" id="ARBA00022801"/>
    </source>
</evidence>
<dbReference type="GO" id="GO:0016787">
    <property type="term" value="F:hydrolase activity"/>
    <property type="evidence" value="ECO:0007669"/>
    <property type="project" value="UniProtKB-KW"/>
</dbReference>
<feature type="region of interest" description="Disordered" evidence="2">
    <location>
        <begin position="146"/>
        <end position="170"/>
    </location>
</feature>
<dbReference type="InterPro" id="IPR005754">
    <property type="entry name" value="Sortase"/>
</dbReference>
<evidence type="ECO:0000313" key="3">
    <source>
        <dbReference type="EMBL" id="PVZ07640.1"/>
    </source>
</evidence>
<evidence type="ECO:0000256" key="2">
    <source>
        <dbReference type="SAM" id="MobiDB-lite"/>
    </source>
</evidence>
<reference evidence="3 4" key="1">
    <citation type="submission" date="2018-04" db="EMBL/GenBank/DDBJ databases">
        <title>Genomic Encyclopedia of Type Strains, Phase IV (KMG-IV): sequencing the most valuable type-strain genomes for metagenomic binning, comparative biology and taxonomic classification.</title>
        <authorList>
            <person name="Goeker M."/>
        </authorList>
    </citation>
    <scope>NUCLEOTIDE SEQUENCE [LARGE SCALE GENOMIC DNA]</scope>
    <source>
        <strain evidence="3 4">DSM 45771</strain>
    </source>
</reference>
<name>A0A2U1F6P6_9PSEU</name>
<dbReference type="OrthoDB" id="525039at2"/>
<gene>
    <name evidence="3" type="ORF">C8D89_11111</name>
</gene>
<feature type="region of interest" description="Disordered" evidence="2">
    <location>
        <begin position="1"/>
        <end position="59"/>
    </location>
</feature>
<keyword evidence="1" id="KW-0378">Hydrolase</keyword>
<sequence length="286" mass="28412">MPPVPPPPPPRPARAGGGRHRAAGGAGRPPRAAAPRATTPAPAANPATPTTAPSGRVAPRPSGVAALWLGALGLTLVAHGVGTPPSPPTPAVAAGVTAADATGSAGAGSVPGAGSVRPLPASPPVRLDVPAAGVHSDLMNLGLRADGTVEVPPHGDREASRAGWYRHSPTPGERGPAVLLGHVDSAEDGPAVFFELGGLRPGDTATVWRADGRGAVFRVTGVAVHPKDRFPTEDVYGDTPGAELRLITCGGVFDPESGSYTDNVVVDAVLIAVDEPSGPAVADAPR</sequence>
<dbReference type="InterPro" id="IPR042001">
    <property type="entry name" value="Sortase_F"/>
</dbReference>
<protein>
    <submittedName>
        <fullName evidence="3">Sortase family protein</fullName>
    </submittedName>
</protein>
<organism evidence="3 4">
    <name type="scientific">Actinomycetospora cinnamomea</name>
    <dbReference type="NCBI Taxonomy" id="663609"/>
    <lineage>
        <taxon>Bacteria</taxon>
        <taxon>Bacillati</taxon>
        <taxon>Actinomycetota</taxon>
        <taxon>Actinomycetes</taxon>
        <taxon>Pseudonocardiales</taxon>
        <taxon>Pseudonocardiaceae</taxon>
        <taxon>Actinomycetospora</taxon>
    </lineage>
</organism>
<feature type="compositionally biased region" description="Low complexity" evidence="2">
    <location>
        <begin position="28"/>
        <end position="53"/>
    </location>
</feature>
<dbReference type="Proteomes" id="UP000245639">
    <property type="component" value="Unassembled WGS sequence"/>
</dbReference>
<dbReference type="CDD" id="cd05829">
    <property type="entry name" value="Sortase_F"/>
    <property type="match status" value="1"/>
</dbReference>
<dbReference type="Gene3D" id="2.40.260.10">
    <property type="entry name" value="Sortase"/>
    <property type="match status" value="1"/>
</dbReference>
<keyword evidence="4" id="KW-1185">Reference proteome</keyword>
<dbReference type="AlphaFoldDB" id="A0A2U1F6P6"/>
<proteinExistence type="predicted"/>
<accession>A0A2U1F6P6</accession>
<dbReference type="Pfam" id="PF04203">
    <property type="entry name" value="Sortase"/>
    <property type="match status" value="1"/>
</dbReference>